<name>A0A7Z7LGK3_9BACT</name>
<reference evidence="1 2" key="1">
    <citation type="submission" date="2017-01" db="EMBL/GenBank/DDBJ databases">
        <authorList>
            <person name="Erauso G."/>
        </authorList>
    </citation>
    <scope>NUCLEOTIDE SEQUENCE [LARGE SCALE GENOMIC DNA]</scope>
    <source>
        <strain evidence="1">MESINF1</strain>
    </source>
</reference>
<organism evidence="1 2">
    <name type="scientific">Mesotoga infera</name>
    <dbReference type="NCBI Taxonomy" id="1236046"/>
    <lineage>
        <taxon>Bacteria</taxon>
        <taxon>Thermotogati</taxon>
        <taxon>Thermotogota</taxon>
        <taxon>Thermotogae</taxon>
        <taxon>Kosmotogales</taxon>
        <taxon>Kosmotogaceae</taxon>
        <taxon>Mesotoga</taxon>
    </lineage>
</organism>
<accession>A0A7Z7LGK3</accession>
<protein>
    <submittedName>
        <fullName evidence="1">Uncharacterized protein</fullName>
    </submittedName>
</protein>
<evidence type="ECO:0000313" key="1">
    <source>
        <dbReference type="EMBL" id="SSC13617.1"/>
    </source>
</evidence>
<gene>
    <name evidence="1" type="ORF">MESINF_2177</name>
</gene>
<dbReference type="Proteomes" id="UP000250796">
    <property type="component" value="Chromosome MESINF"/>
</dbReference>
<evidence type="ECO:0000313" key="2">
    <source>
        <dbReference type="Proteomes" id="UP000250796"/>
    </source>
</evidence>
<dbReference type="AlphaFoldDB" id="A0A7Z7LGK3"/>
<proteinExistence type="predicted"/>
<dbReference type="EMBL" id="LS974202">
    <property type="protein sequence ID" value="SSC13617.1"/>
    <property type="molecule type" value="Genomic_DNA"/>
</dbReference>
<sequence length="81" mass="9156">MAFAALVGQKNWNNVHIHICIITDSESWRQENASTNLNEKAFYVTCRMVESLKHGGTCMGRIIMKFKKSILNNNNWPGSVG</sequence>
<dbReference type="KEGG" id="minf:MESINF_2177"/>
<keyword evidence="2" id="KW-1185">Reference proteome</keyword>